<dbReference type="EMBL" id="JABSTU010000001">
    <property type="protein sequence ID" value="KAH8038303.1"/>
    <property type="molecule type" value="Genomic_DNA"/>
</dbReference>
<accession>A0A9J6EVS8</accession>
<comment type="caution">
    <text evidence="1">The sequence shown here is derived from an EMBL/GenBank/DDBJ whole genome shotgun (WGS) entry which is preliminary data.</text>
</comment>
<reference evidence="1" key="1">
    <citation type="journal article" date="2020" name="Cell">
        <title>Large-Scale Comparative Analyses of Tick Genomes Elucidate Their Genetic Diversity and Vector Capacities.</title>
        <authorList>
            <consortium name="Tick Genome and Microbiome Consortium (TIGMIC)"/>
            <person name="Jia N."/>
            <person name="Wang J."/>
            <person name="Shi W."/>
            <person name="Du L."/>
            <person name="Sun Y."/>
            <person name="Zhan W."/>
            <person name="Jiang J.F."/>
            <person name="Wang Q."/>
            <person name="Zhang B."/>
            <person name="Ji P."/>
            <person name="Bell-Sakyi L."/>
            <person name="Cui X.M."/>
            <person name="Yuan T.T."/>
            <person name="Jiang B.G."/>
            <person name="Yang W.F."/>
            <person name="Lam T.T."/>
            <person name="Chang Q.C."/>
            <person name="Ding S.J."/>
            <person name="Wang X.J."/>
            <person name="Zhu J.G."/>
            <person name="Ruan X.D."/>
            <person name="Zhao L."/>
            <person name="Wei J.T."/>
            <person name="Ye R.Z."/>
            <person name="Que T.C."/>
            <person name="Du C.H."/>
            <person name="Zhou Y.H."/>
            <person name="Cheng J.X."/>
            <person name="Dai P.F."/>
            <person name="Guo W.B."/>
            <person name="Han X.H."/>
            <person name="Huang E.J."/>
            <person name="Li L.F."/>
            <person name="Wei W."/>
            <person name="Gao Y.C."/>
            <person name="Liu J.Z."/>
            <person name="Shao H.Z."/>
            <person name="Wang X."/>
            <person name="Wang C.C."/>
            <person name="Yang T.C."/>
            <person name="Huo Q.B."/>
            <person name="Li W."/>
            <person name="Chen H.Y."/>
            <person name="Chen S.E."/>
            <person name="Zhou L.G."/>
            <person name="Ni X.B."/>
            <person name="Tian J.H."/>
            <person name="Sheng Y."/>
            <person name="Liu T."/>
            <person name="Pan Y.S."/>
            <person name="Xia L.Y."/>
            <person name="Li J."/>
            <person name="Zhao F."/>
            <person name="Cao W.C."/>
        </authorList>
    </citation>
    <scope>NUCLEOTIDE SEQUENCE</scope>
    <source>
        <strain evidence="1">Rmic-2018</strain>
    </source>
</reference>
<gene>
    <name evidence="1" type="ORF">HPB51_000735</name>
</gene>
<keyword evidence="2" id="KW-1185">Reference proteome</keyword>
<proteinExistence type="predicted"/>
<reference evidence="1" key="2">
    <citation type="submission" date="2021-09" db="EMBL/GenBank/DDBJ databases">
        <authorList>
            <person name="Jia N."/>
            <person name="Wang J."/>
            <person name="Shi W."/>
            <person name="Du L."/>
            <person name="Sun Y."/>
            <person name="Zhan W."/>
            <person name="Jiang J."/>
            <person name="Wang Q."/>
            <person name="Zhang B."/>
            <person name="Ji P."/>
            <person name="Sakyi L.B."/>
            <person name="Cui X."/>
            <person name="Yuan T."/>
            <person name="Jiang B."/>
            <person name="Yang W."/>
            <person name="Lam T.T.-Y."/>
            <person name="Chang Q."/>
            <person name="Ding S."/>
            <person name="Wang X."/>
            <person name="Zhu J."/>
            <person name="Ruan X."/>
            <person name="Zhao L."/>
            <person name="Wei J."/>
            <person name="Que T."/>
            <person name="Du C."/>
            <person name="Cheng J."/>
            <person name="Dai P."/>
            <person name="Han X."/>
            <person name="Huang E."/>
            <person name="Gao Y."/>
            <person name="Liu J."/>
            <person name="Shao H."/>
            <person name="Ye R."/>
            <person name="Li L."/>
            <person name="Wei W."/>
            <person name="Wang X."/>
            <person name="Wang C."/>
            <person name="Huo Q."/>
            <person name="Li W."/>
            <person name="Guo W."/>
            <person name="Chen H."/>
            <person name="Chen S."/>
            <person name="Zhou L."/>
            <person name="Zhou L."/>
            <person name="Ni X."/>
            <person name="Tian J."/>
            <person name="Zhou Y."/>
            <person name="Sheng Y."/>
            <person name="Liu T."/>
            <person name="Pan Y."/>
            <person name="Xia L."/>
            <person name="Li J."/>
            <person name="Zhao F."/>
            <person name="Cao W."/>
        </authorList>
    </citation>
    <scope>NUCLEOTIDE SEQUENCE</scope>
    <source>
        <strain evidence="1">Rmic-2018</strain>
        <tissue evidence="1">Larvae</tissue>
    </source>
</reference>
<evidence type="ECO:0000313" key="1">
    <source>
        <dbReference type="EMBL" id="KAH8038303.1"/>
    </source>
</evidence>
<protein>
    <submittedName>
        <fullName evidence="1">Uncharacterized protein</fullName>
    </submittedName>
</protein>
<name>A0A9J6EVS8_RHIMP</name>
<dbReference type="Proteomes" id="UP000821866">
    <property type="component" value="Chromosome 1"/>
</dbReference>
<sequence length="115" mass="12352">MDPLLRVNESASRKLVRSLLSLASVPFLHVAASRAVSIFMLSSFLLTAVDFGTDNGLAGYKAVALVTASAIGDLVSRVGTGLLLDTKVSSVHECFSHCAHPKRNRQRALQIPIDY</sequence>
<dbReference type="VEuPathDB" id="VectorBase:LOC119164276"/>
<dbReference type="AlphaFoldDB" id="A0A9J6EVS8"/>
<evidence type="ECO:0000313" key="2">
    <source>
        <dbReference type="Proteomes" id="UP000821866"/>
    </source>
</evidence>
<organism evidence="1 2">
    <name type="scientific">Rhipicephalus microplus</name>
    <name type="common">Cattle tick</name>
    <name type="synonym">Boophilus microplus</name>
    <dbReference type="NCBI Taxonomy" id="6941"/>
    <lineage>
        <taxon>Eukaryota</taxon>
        <taxon>Metazoa</taxon>
        <taxon>Ecdysozoa</taxon>
        <taxon>Arthropoda</taxon>
        <taxon>Chelicerata</taxon>
        <taxon>Arachnida</taxon>
        <taxon>Acari</taxon>
        <taxon>Parasitiformes</taxon>
        <taxon>Ixodida</taxon>
        <taxon>Ixodoidea</taxon>
        <taxon>Ixodidae</taxon>
        <taxon>Rhipicephalinae</taxon>
        <taxon>Rhipicephalus</taxon>
        <taxon>Boophilus</taxon>
    </lineage>
</organism>